<dbReference type="Proteomes" id="UP000440498">
    <property type="component" value="Unassembled WGS sequence"/>
</dbReference>
<name>A0A6A7NC60_9BURK</name>
<dbReference type="AlphaFoldDB" id="A0A6A7NC60"/>
<dbReference type="EMBL" id="WHUG01000023">
    <property type="protein sequence ID" value="MQA42604.1"/>
    <property type="molecule type" value="Genomic_DNA"/>
</dbReference>
<sequence length="361" mass="39188">MTSPITIRLGARARQRIAAEGVQAADIAIVPAAAGGPKGLILHGLDCWMFGGWLQAAPRRRRLVGASIGAWRMAASTFDDPVAAHKRLARLYAAQRYPAKVTPAYVSQTCRALLDELLDGRAAEALSHPEHHLSVLTVRGVGPLGRTGGQRWREMAGFLRAAASNTVARRHLAASMERVVFHHAADDAGWLRQPFDAFAAHFVGLQPANLRDALLASGSIPLVLDAVSAIAGAPDGAYWDGGLIDYHLHLPYQRDPGLVLYPHFSDYIVPGWLDKAMPWRRAGARGGDPALDNVILVSPSPAFVASLPNGKLPDRRDFKFYGQDHAARTRDWTRAIAESERLAEAFARWCERPDLGLAAAF</sequence>
<reference evidence="1 2" key="1">
    <citation type="submission" date="2019-10" db="EMBL/GenBank/DDBJ databases">
        <title>Two novel species isolated from a subtropical stream in China.</title>
        <authorList>
            <person name="Lu H."/>
        </authorList>
    </citation>
    <scope>NUCLEOTIDE SEQUENCE [LARGE SCALE GENOMIC DNA]</scope>
    <source>
        <strain evidence="1 2">FT29W</strain>
    </source>
</reference>
<protein>
    <submittedName>
        <fullName evidence="1">Patatin-like phospholipase family protein</fullName>
    </submittedName>
</protein>
<keyword evidence="2" id="KW-1185">Reference proteome</keyword>
<organism evidence="1 2">
    <name type="scientific">Rugamonas aquatica</name>
    <dbReference type="NCBI Taxonomy" id="2743357"/>
    <lineage>
        <taxon>Bacteria</taxon>
        <taxon>Pseudomonadati</taxon>
        <taxon>Pseudomonadota</taxon>
        <taxon>Betaproteobacteria</taxon>
        <taxon>Burkholderiales</taxon>
        <taxon>Oxalobacteraceae</taxon>
        <taxon>Telluria group</taxon>
        <taxon>Rugamonas</taxon>
    </lineage>
</organism>
<proteinExistence type="predicted"/>
<dbReference type="SUPFAM" id="SSF52151">
    <property type="entry name" value="FabD/lysophospholipase-like"/>
    <property type="match status" value="1"/>
</dbReference>
<comment type="caution">
    <text evidence="1">The sequence shown here is derived from an EMBL/GenBank/DDBJ whole genome shotgun (WGS) entry which is preliminary data.</text>
</comment>
<accession>A0A6A7NC60</accession>
<dbReference type="InterPro" id="IPR016035">
    <property type="entry name" value="Acyl_Trfase/lysoPLipase"/>
</dbReference>
<evidence type="ECO:0000313" key="2">
    <source>
        <dbReference type="Proteomes" id="UP000440498"/>
    </source>
</evidence>
<gene>
    <name evidence="1" type="ORF">GEV02_31170</name>
</gene>
<dbReference type="RefSeq" id="WP_152841690.1">
    <property type="nucleotide sequence ID" value="NZ_WHUG01000023.1"/>
</dbReference>
<evidence type="ECO:0000313" key="1">
    <source>
        <dbReference type="EMBL" id="MQA42604.1"/>
    </source>
</evidence>